<dbReference type="InterPro" id="IPR007812">
    <property type="entry name" value="T2SS_protein-GspL"/>
</dbReference>
<organism evidence="14 15">
    <name type="scientific">Thalassotalea algicola</name>
    <dbReference type="NCBI Taxonomy" id="2716224"/>
    <lineage>
        <taxon>Bacteria</taxon>
        <taxon>Pseudomonadati</taxon>
        <taxon>Pseudomonadota</taxon>
        <taxon>Gammaproteobacteria</taxon>
        <taxon>Alteromonadales</taxon>
        <taxon>Colwelliaceae</taxon>
        <taxon>Thalassotalea</taxon>
    </lineage>
</organism>
<dbReference type="Pfam" id="PF12693">
    <property type="entry name" value="GspL_C"/>
    <property type="match status" value="1"/>
</dbReference>
<feature type="domain" description="GspL periplasmic" evidence="13">
    <location>
        <begin position="249"/>
        <end position="401"/>
    </location>
</feature>
<feature type="region of interest" description="Disordered" evidence="11">
    <location>
        <begin position="382"/>
        <end position="402"/>
    </location>
</feature>
<gene>
    <name evidence="14" type="primary">gspL</name>
    <name evidence="14" type="ORF">HII17_02515</name>
</gene>
<dbReference type="AlphaFoldDB" id="A0A7Y0Q4W5"/>
<evidence type="ECO:0000259" key="13">
    <source>
        <dbReference type="Pfam" id="PF12693"/>
    </source>
</evidence>
<proteinExistence type="inferred from homology"/>
<dbReference type="GO" id="GO:0015628">
    <property type="term" value="P:protein secretion by the type II secretion system"/>
    <property type="evidence" value="ECO:0007669"/>
    <property type="project" value="InterPro"/>
</dbReference>
<dbReference type="NCBIfam" id="TIGR01709">
    <property type="entry name" value="typeII_sec_gspL"/>
    <property type="match status" value="1"/>
</dbReference>
<name>A0A7Y0Q4W5_9GAMM</name>
<keyword evidence="6" id="KW-0812">Transmembrane</keyword>
<protein>
    <recommendedName>
        <fullName evidence="10">Type II secretion system protein L</fullName>
        <shortName evidence="10">T2SS protein L</shortName>
    </recommendedName>
</protein>
<evidence type="ECO:0000256" key="8">
    <source>
        <dbReference type="ARBA" id="ARBA00022989"/>
    </source>
</evidence>
<keyword evidence="9" id="KW-0472">Membrane</keyword>
<dbReference type="InterPro" id="IPR043129">
    <property type="entry name" value="ATPase_NBD"/>
</dbReference>
<dbReference type="Gene3D" id="3.30.1360.100">
    <property type="entry name" value="General secretion pathway protein M, EpsM"/>
    <property type="match status" value="1"/>
</dbReference>
<dbReference type="InterPro" id="IPR024230">
    <property type="entry name" value="GspL_cyto_dom"/>
</dbReference>
<evidence type="ECO:0000313" key="15">
    <source>
        <dbReference type="Proteomes" id="UP000568664"/>
    </source>
</evidence>
<evidence type="ECO:0000256" key="6">
    <source>
        <dbReference type="ARBA" id="ARBA00022692"/>
    </source>
</evidence>
<dbReference type="GO" id="GO:0015627">
    <property type="term" value="C:type II protein secretion system complex"/>
    <property type="evidence" value="ECO:0007669"/>
    <property type="project" value="InterPro"/>
</dbReference>
<evidence type="ECO:0000259" key="12">
    <source>
        <dbReference type="Pfam" id="PF05134"/>
    </source>
</evidence>
<dbReference type="CDD" id="cd24017">
    <property type="entry name" value="ASKHA_T2SSL_N"/>
    <property type="match status" value="1"/>
</dbReference>
<evidence type="ECO:0000256" key="3">
    <source>
        <dbReference type="ARBA" id="ARBA00022448"/>
    </source>
</evidence>
<dbReference type="SUPFAM" id="SSF53067">
    <property type="entry name" value="Actin-like ATPase domain"/>
    <property type="match status" value="2"/>
</dbReference>
<accession>A0A7Y0Q4W5</accession>
<keyword evidence="8" id="KW-1133">Transmembrane helix</keyword>
<comment type="caution">
    <text evidence="14">The sequence shown here is derived from an EMBL/GenBank/DDBJ whole genome shotgun (WGS) entry which is preliminary data.</text>
</comment>
<keyword evidence="15" id="KW-1185">Reference proteome</keyword>
<evidence type="ECO:0000256" key="2">
    <source>
        <dbReference type="ARBA" id="ARBA00005318"/>
    </source>
</evidence>
<dbReference type="PIRSF" id="PIRSF015761">
    <property type="entry name" value="Protein_L"/>
    <property type="match status" value="1"/>
</dbReference>
<evidence type="ECO:0000256" key="1">
    <source>
        <dbReference type="ARBA" id="ARBA00004377"/>
    </source>
</evidence>
<dbReference type="Gene3D" id="3.30.420.370">
    <property type="match status" value="1"/>
</dbReference>
<evidence type="ECO:0000256" key="9">
    <source>
        <dbReference type="ARBA" id="ARBA00023136"/>
    </source>
</evidence>
<sequence>MSEILYIRLTSKPQLPISWLVWSNSQKEIIASGELADAHALVNIKDKAENRQVIAIAPSSDVSLKALKVPGKSQKSIRQAVPYMLEDELAQEVDDLFFAFANIKHDSNDHNCFTAIVERSKMQQWLSWLSDAGISCQQLIPEALLLPLHEQHWTVIAINEQFVIRQGRWQGVSLDNEQWSFMANQWQQLDPVPTLHHYSPIADLPVVVETVAEPEELPLALYAQYPSNDINLLQGQFAVKRERSPARKYWLIAASLFAVTLLLNIGSKASQLYQLNQQNALLEQQIIANYKQAFPQTKRVRISTIKSQLKRKIAEAGGSSNSEGFLPMLAKLQVAFKQVPELQTNSLKFDSKRQELRIQAEANNYQSFEKFKSLLEQSRLQVSQGAQNNQGDRVTGSFSIKG</sequence>
<comment type="similarity">
    <text evidence="2 10">Belongs to the GSP L family.</text>
</comment>
<reference evidence="14 15" key="1">
    <citation type="submission" date="2020-04" db="EMBL/GenBank/DDBJ databases">
        <title>Thalassotalea sp. M1531, isolated from the surface of marine red alga.</title>
        <authorList>
            <person name="Pang L."/>
            <person name="Lu D.-C."/>
        </authorList>
    </citation>
    <scope>NUCLEOTIDE SEQUENCE [LARGE SCALE GENOMIC DNA]</scope>
    <source>
        <strain evidence="14 15">M1531</strain>
    </source>
</reference>
<dbReference type="RefSeq" id="WP_169073734.1">
    <property type="nucleotide sequence ID" value="NZ_JABBXH010000001.1"/>
</dbReference>
<comment type="subcellular location">
    <subcellularLocation>
        <location evidence="1">Cell inner membrane</location>
        <topology evidence="1">Single-pass membrane protein</topology>
    </subcellularLocation>
</comment>
<evidence type="ECO:0000256" key="5">
    <source>
        <dbReference type="ARBA" id="ARBA00022519"/>
    </source>
</evidence>
<evidence type="ECO:0000313" key="14">
    <source>
        <dbReference type="EMBL" id="NMP30424.1"/>
    </source>
</evidence>
<dbReference type="Proteomes" id="UP000568664">
    <property type="component" value="Unassembled WGS sequence"/>
</dbReference>
<keyword evidence="5" id="KW-0997">Cell inner membrane</keyword>
<comment type="function">
    <text evidence="10">Inner membrane component of the type II secretion system required for the energy-dependent secretion of extracellular factors such as proteases and toxins from the periplasm.</text>
</comment>
<evidence type="ECO:0000256" key="4">
    <source>
        <dbReference type="ARBA" id="ARBA00022475"/>
    </source>
</evidence>
<evidence type="ECO:0000256" key="10">
    <source>
        <dbReference type="PIRNR" id="PIRNR015761"/>
    </source>
</evidence>
<keyword evidence="7 10" id="KW-0653">Protein transport</keyword>
<dbReference type="GO" id="GO:0009276">
    <property type="term" value="C:Gram-negative-bacterium-type cell wall"/>
    <property type="evidence" value="ECO:0007669"/>
    <property type="project" value="InterPro"/>
</dbReference>
<dbReference type="Pfam" id="PF05134">
    <property type="entry name" value="T2SSL"/>
    <property type="match status" value="1"/>
</dbReference>
<keyword evidence="3 10" id="KW-0813">Transport</keyword>
<dbReference type="InterPro" id="IPR025691">
    <property type="entry name" value="GspL_pp_dom"/>
</dbReference>
<keyword evidence="4" id="KW-1003">Cell membrane</keyword>
<evidence type="ECO:0000256" key="7">
    <source>
        <dbReference type="ARBA" id="ARBA00022927"/>
    </source>
</evidence>
<evidence type="ECO:0000256" key="11">
    <source>
        <dbReference type="SAM" id="MobiDB-lite"/>
    </source>
</evidence>
<dbReference type="Gene3D" id="3.30.420.380">
    <property type="match status" value="1"/>
</dbReference>
<feature type="domain" description="GspL cytoplasmic actin-ATPase-like" evidence="12">
    <location>
        <begin position="5"/>
        <end position="239"/>
    </location>
</feature>
<dbReference type="EMBL" id="JABBXH010000001">
    <property type="protein sequence ID" value="NMP30424.1"/>
    <property type="molecule type" value="Genomic_DNA"/>
</dbReference>
<dbReference type="GO" id="GO:0005886">
    <property type="term" value="C:plasma membrane"/>
    <property type="evidence" value="ECO:0007669"/>
    <property type="project" value="UniProtKB-SubCell"/>
</dbReference>